<keyword evidence="3" id="KW-1134">Transmembrane beta strand</keyword>
<evidence type="ECO:0000256" key="7">
    <source>
        <dbReference type="ARBA" id="ARBA00023237"/>
    </source>
</evidence>
<evidence type="ECO:0000256" key="1">
    <source>
        <dbReference type="ARBA" id="ARBA00004571"/>
    </source>
</evidence>
<keyword evidence="6" id="KW-0472">Membrane</keyword>
<evidence type="ECO:0000313" key="9">
    <source>
        <dbReference type="EMBL" id="GAA0539562.1"/>
    </source>
</evidence>
<evidence type="ECO:0000313" key="10">
    <source>
        <dbReference type="Proteomes" id="UP001501169"/>
    </source>
</evidence>
<dbReference type="SUPFAM" id="SSF56935">
    <property type="entry name" value="Porins"/>
    <property type="match status" value="1"/>
</dbReference>
<dbReference type="PANTHER" id="PTHR35093">
    <property type="entry name" value="OUTER MEMBRANE PROTEIN NMB0088-RELATED"/>
    <property type="match status" value="1"/>
</dbReference>
<reference evidence="10" key="1">
    <citation type="journal article" date="2019" name="Int. J. Syst. Evol. Microbiol.">
        <title>The Global Catalogue of Microorganisms (GCM) 10K type strain sequencing project: providing services to taxonomists for standard genome sequencing and annotation.</title>
        <authorList>
            <consortium name="The Broad Institute Genomics Platform"/>
            <consortium name="The Broad Institute Genome Sequencing Center for Infectious Disease"/>
            <person name="Wu L."/>
            <person name="Ma J."/>
        </authorList>
    </citation>
    <scope>NUCLEOTIDE SEQUENCE [LARGE SCALE GENOMIC DNA]</scope>
    <source>
        <strain evidence="10">JCM 14331</strain>
    </source>
</reference>
<accession>A0ABP3NAW2</accession>
<evidence type="ECO:0000256" key="4">
    <source>
        <dbReference type="ARBA" id="ARBA00022692"/>
    </source>
</evidence>
<dbReference type="EMBL" id="BAAAEO010000001">
    <property type="protein sequence ID" value="GAA0539562.1"/>
    <property type="molecule type" value="Genomic_DNA"/>
</dbReference>
<evidence type="ECO:0000256" key="6">
    <source>
        <dbReference type="ARBA" id="ARBA00023136"/>
    </source>
</evidence>
<keyword evidence="10" id="KW-1185">Reference proteome</keyword>
<keyword evidence="5 8" id="KW-0732">Signal</keyword>
<comment type="caution">
    <text evidence="9">The sequence shown here is derived from an EMBL/GenBank/DDBJ whole genome shotgun (WGS) entry which is preliminary data.</text>
</comment>
<keyword evidence="4" id="KW-0812">Transmembrane</keyword>
<name>A0ABP3NAW2_9GAMM</name>
<dbReference type="InterPro" id="IPR005017">
    <property type="entry name" value="OMPP1/FadL/TodX"/>
</dbReference>
<evidence type="ECO:0000256" key="5">
    <source>
        <dbReference type="ARBA" id="ARBA00022729"/>
    </source>
</evidence>
<feature type="signal peptide" evidence="8">
    <location>
        <begin position="1"/>
        <end position="24"/>
    </location>
</feature>
<dbReference type="Gene3D" id="2.40.160.60">
    <property type="entry name" value="Outer membrane protein transport protein (OMPP1/FadL/TodX)"/>
    <property type="match status" value="1"/>
</dbReference>
<dbReference type="Pfam" id="PF03349">
    <property type="entry name" value="Toluene_X"/>
    <property type="match status" value="1"/>
</dbReference>
<proteinExistence type="inferred from homology"/>
<feature type="chain" id="PRO_5045116503" evidence="8">
    <location>
        <begin position="25"/>
        <end position="491"/>
    </location>
</feature>
<evidence type="ECO:0000256" key="2">
    <source>
        <dbReference type="ARBA" id="ARBA00008163"/>
    </source>
</evidence>
<dbReference type="PANTHER" id="PTHR35093:SF8">
    <property type="entry name" value="OUTER MEMBRANE PROTEIN NMB0088-RELATED"/>
    <property type="match status" value="1"/>
</dbReference>
<sequence>MYMIRKTAVSVAVLSALFSLSAQSEGYKLFEQSVSSMGNAYAGRGAQITDASLVYSNPAALTQLDGAQLSGGLNLITAKTRYRNAQAQSANGQSVVGRTEGSNSLNELVPFVFYSDKVSDSLSWGIGFYVPFGLSSDYDNDFVGRYFADETKIEVLSLQPSVGYKLNEQWSVGMGISVNRAEGTLSKYKDHSGLCELGEQTTNAMFGVPVYNAAYCDSHYEVEGDDVAFGYTLGIHGEPVQGTRLALTYHSAIHFRLSGDSVITNTPITGANVVGNPNYLVVAPNLPAIDLSTGKLAANSQLTEASKVALTTPATAAFSLDQQLSKALSVQFSAAWTEWSAFESIDILSADANPSISLSTQIPSNLNNPGQIGYIPEYWHNSWSFAVGATYVLQSDVTLKAGVAYDENPIGQSHKTARIPTDDRVWASVGANWQLTDKLSLDFAYGYLFTGDVSVNEREYNVQDVPLYNSGYQGDYSNKSQLFAVGANYSF</sequence>
<dbReference type="Proteomes" id="UP001501169">
    <property type="component" value="Unassembled WGS sequence"/>
</dbReference>
<evidence type="ECO:0000256" key="8">
    <source>
        <dbReference type="SAM" id="SignalP"/>
    </source>
</evidence>
<keyword evidence="7" id="KW-0998">Cell outer membrane</keyword>
<organism evidence="9 10">
    <name type="scientific">Rheinheimera aquimaris</name>
    <dbReference type="NCBI Taxonomy" id="412437"/>
    <lineage>
        <taxon>Bacteria</taxon>
        <taxon>Pseudomonadati</taxon>
        <taxon>Pseudomonadota</taxon>
        <taxon>Gammaproteobacteria</taxon>
        <taxon>Chromatiales</taxon>
        <taxon>Chromatiaceae</taxon>
        <taxon>Rheinheimera</taxon>
    </lineage>
</organism>
<evidence type="ECO:0000256" key="3">
    <source>
        <dbReference type="ARBA" id="ARBA00022452"/>
    </source>
</evidence>
<protein>
    <submittedName>
        <fullName evidence="9">Outer membrane protein transport protein</fullName>
    </submittedName>
</protein>
<gene>
    <name evidence="9" type="ORF">GCM10009098_03870</name>
</gene>
<comment type="subcellular location">
    <subcellularLocation>
        <location evidence="1">Cell outer membrane</location>
        <topology evidence="1">Multi-pass membrane protein</topology>
    </subcellularLocation>
</comment>
<comment type="similarity">
    <text evidence="2">Belongs to the OmpP1/FadL family.</text>
</comment>